<dbReference type="InterPro" id="IPR002139">
    <property type="entry name" value="Ribo/fructo_kinase"/>
</dbReference>
<feature type="binding site" evidence="10">
    <location>
        <begin position="41"/>
        <end position="45"/>
    </location>
    <ligand>
        <name>substrate</name>
    </ligand>
</feature>
<evidence type="ECO:0000256" key="2">
    <source>
        <dbReference type="ARBA" id="ARBA00022679"/>
    </source>
</evidence>
<feature type="binding site" evidence="10">
    <location>
        <position position="279"/>
    </location>
    <ligand>
        <name>ATP</name>
        <dbReference type="ChEBI" id="CHEBI:30616"/>
    </ligand>
</feature>
<keyword evidence="5 10" id="KW-0418">Kinase</keyword>
<evidence type="ECO:0000313" key="12">
    <source>
        <dbReference type="EMBL" id="GAA1690546.1"/>
    </source>
</evidence>
<sequence length="316" mass="31695">MTPFGVCVVGSFMKDLVVRVPRLPRRGETLHGTEFAEFLGGKGVNQAVAASRSGARTAMVGRLGADGYGQEFLALLAAEGIDAGRVTVAEGSGTGVGLPVVEPDGSNAIVIVPRANATLTAADIADAADRIAAARVVTVQLELAVETAIEALRIASAAGTTTILNPAPMRPTLPPDLVAYADILVPNAIEAEQLTGRTCDGDAAAEVAVALAAKFARRGCVLTLGERGSIVVDGGEPVWLPAHRVDTIDTVGAGDAFCGALAARLAAGDSLVDAARYANAAGALSTTIPGAVDGIPATAAISALLSNGPVADLVDD</sequence>
<feature type="active site" description="Proton acceptor" evidence="10">
    <location>
        <position position="255"/>
    </location>
</feature>
<dbReference type="InterPro" id="IPR029056">
    <property type="entry name" value="Ribokinase-like"/>
</dbReference>
<dbReference type="CDD" id="cd01174">
    <property type="entry name" value="ribokinase"/>
    <property type="match status" value="1"/>
</dbReference>
<comment type="subcellular location">
    <subcellularLocation>
        <location evidence="10">Cytoplasm</location>
    </subcellularLocation>
</comment>
<evidence type="ECO:0000256" key="8">
    <source>
        <dbReference type="ARBA" id="ARBA00022958"/>
    </source>
</evidence>
<keyword evidence="10" id="KW-0963">Cytoplasm</keyword>
<keyword evidence="7 10" id="KW-0460">Magnesium</keyword>
<feature type="binding site" evidence="10">
    <location>
        <position position="187"/>
    </location>
    <ligand>
        <name>ATP</name>
        <dbReference type="ChEBI" id="CHEBI:30616"/>
    </ligand>
</feature>
<dbReference type="SUPFAM" id="SSF53613">
    <property type="entry name" value="Ribokinase-like"/>
    <property type="match status" value="1"/>
</dbReference>
<feature type="binding site" evidence="10">
    <location>
        <position position="142"/>
    </location>
    <ligand>
        <name>substrate</name>
    </ligand>
</feature>
<evidence type="ECO:0000256" key="3">
    <source>
        <dbReference type="ARBA" id="ARBA00022723"/>
    </source>
</evidence>
<comment type="caution">
    <text evidence="12">The sequence shown here is derived from an EMBL/GenBank/DDBJ whole genome shotgun (WGS) entry which is preliminary data.</text>
</comment>
<dbReference type="Proteomes" id="UP001500618">
    <property type="component" value="Unassembled WGS sequence"/>
</dbReference>
<dbReference type="InterPro" id="IPR002173">
    <property type="entry name" value="Carboh/pur_kinase_PfkB_CS"/>
</dbReference>
<comment type="caution">
    <text evidence="10">Lacks conserved residue(s) required for the propagation of feature annotation.</text>
</comment>
<feature type="binding site" evidence="10">
    <location>
        <position position="290"/>
    </location>
    <ligand>
        <name>K(+)</name>
        <dbReference type="ChEBI" id="CHEBI:29103"/>
    </ligand>
</feature>
<dbReference type="PROSITE" id="PS00584">
    <property type="entry name" value="PFKB_KINASES_2"/>
    <property type="match status" value="1"/>
</dbReference>
<dbReference type="EC" id="2.7.1.229" evidence="10"/>
<dbReference type="PRINTS" id="PR00990">
    <property type="entry name" value="RIBOKINASE"/>
</dbReference>
<dbReference type="HAMAP" id="MF_01987">
    <property type="entry name" value="Ribokinase"/>
    <property type="match status" value="1"/>
</dbReference>
<evidence type="ECO:0000256" key="4">
    <source>
        <dbReference type="ARBA" id="ARBA00022741"/>
    </source>
</evidence>
<keyword evidence="3 10" id="KW-0479">Metal-binding</keyword>
<keyword evidence="13" id="KW-1185">Reference proteome</keyword>
<proteinExistence type="inferred from homology"/>
<evidence type="ECO:0000256" key="1">
    <source>
        <dbReference type="ARBA" id="ARBA00005380"/>
    </source>
</evidence>
<comment type="similarity">
    <text evidence="10">Belongs to the carbohydrate kinase PfkB family. Deoxyribokinase subfamily.</text>
</comment>
<feature type="binding site" evidence="10">
    <location>
        <position position="285"/>
    </location>
    <ligand>
        <name>K(+)</name>
        <dbReference type="ChEBI" id="CHEBI:29103"/>
    </ligand>
</feature>
<evidence type="ECO:0000259" key="11">
    <source>
        <dbReference type="Pfam" id="PF00294"/>
    </source>
</evidence>
<dbReference type="InterPro" id="IPR011877">
    <property type="entry name" value="Ribokinase"/>
</dbReference>
<feature type="site" description="Important for substrate specificity" evidence="10">
    <location>
        <position position="13"/>
    </location>
</feature>
<gene>
    <name evidence="12" type="primary">rbsK_1</name>
    <name evidence="10" type="synonym">deoK</name>
    <name evidence="12" type="ORF">GCM10009765_45060</name>
</gene>
<evidence type="ECO:0000313" key="13">
    <source>
        <dbReference type="Proteomes" id="UP001500618"/>
    </source>
</evidence>
<organism evidence="12 13">
    <name type="scientific">Fodinicola feengrottensis</name>
    <dbReference type="NCBI Taxonomy" id="435914"/>
    <lineage>
        <taxon>Bacteria</taxon>
        <taxon>Bacillati</taxon>
        <taxon>Actinomycetota</taxon>
        <taxon>Actinomycetes</taxon>
        <taxon>Mycobacteriales</taxon>
        <taxon>Fodinicola</taxon>
    </lineage>
</organism>
<feature type="binding site" evidence="10">
    <location>
        <begin position="254"/>
        <end position="255"/>
    </location>
    <ligand>
        <name>ATP</name>
        <dbReference type="ChEBI" id="CHEBI:30616"/>
    </ligand>
</feature>
<feature type="binding site" evidence="10">
    <location>
        <position position="288"/>
    </location>
    <ligand>
        <name>K(+)</name>
        <dbReference type="ChEBI" id="CHEBI:29103"/>
    </ligand>
</feature>
<evidence type="ECO:0000256" key="6">
    <source>
        <dbReference type="ARBA" id="ARBA00022840"/>
    </source>
</evidence>
<comment type="function">
    <text evidence="10">Catalyzes the ATP-dependent phosphorylation of 2-deoxy-D-ribose to 2-deoxy-D-ribose 5-phosphate (dRib-5P), allowing the use of deoxyribose as the sole carbon source.</text>
</comment>
<feature type="binding site" evidence="10">
    <location>
        <begin position="13"/>
        <end position="15"/>
    </location>
    <ligand>
        <name>substrate</name>
    </ligand>
</feature>
<dbReference type="Gene3D" id="3.40.1190.20">
    <property type="match status" value="1"/>
</dbReference>
<comment type="similarity">
    <text evidence="1">Belongs to the carbohydrate kinase pfkB family.</text>
</comment>
<evidence type="ECO:0000256" key="10">
    <source>
        <dbReference type="HAMAP-Rule" id="MF_01987"/>
    </source>
</evidence>
<evidence type="ECO:0000256" key="9">
    <source>
        <dbReference type="ARBA" id="ARBA00023277"/>
    </source>
</evidence>
<feature type="domain" description="Carbohydrate kinase PfkB" evidence="11">
    <location>
        <begin position="6"/>
        <end position="296"/>
    </location>
</feature>
<protein>
    <recommendedName>
        <fullName evidence="10">Deoxyribokinase</fullName>
        <shortName evidence="10">dRK</shortName>
        <ecNumber evidence="10">2.7.1.229</ecNumber>
    </recommendedName>
    <alternativeName>
        <fullName evidence="10">ATP:2-deoxy-D-ribose 5-phosphotransferase</fullName>
    </alternativeName>
</protein>
<evidence type="ECO:0000256" key="5">
    <source>
        <dbReference type="ARBA" id="ARBA00022777"/>
    </source>
</evidence>
<comment type="cofactor">
    <cofactor evidence="10">
        <name>Mg(2+)</name>
        <dbReference type="ChEBI" id="CHEBI:18420"/>
    </cofactor>
</comment>
<dbReference type="PANTHER" id="PTHR10584">
    <property type="entry name" value="SUGAR KINASE"/>
    <property type="match status" value="1"/>
</dbReference>
<accession>A0ABP4TNI4</accession>
<keyword evidence="8 10" id="KW-0630">Potassium</keyword>
<feature type="binding site" evidence="10">
    <location>
        <position position="255"/>
    </location>
    <ligand>
        <name>substrate</name>
    </ligand>
</feature>
<dbReference type="Pfam" id="PF00294">
    <property type="entry name" value="PfkB"/>
    <property type="match status" value="1"/>
</dbReference>
<feature type="binding site" evidence="10">
    <location>
        <position position="251"/>
    </location>
    <ligand>
        <name>K(+)</name>
        <dbReference type="ChEBI" id="CHEBI:29103"/>
    </ligand>
</feature>
<evidence type="ECO:0000256" key="7">
    <source>
        <dbReference type="ARBA" id="ARBA00022842"/>
    </source>
</evidence>
<reference evidence="13" key="1">
    <citation type="journal article" date="2019" name="Int. J. Syst. Evol. Microbiol.">
        <title>The Global Catalogue of Microorganisms (GCM) 10K type strain sequencing project: providing services to taxonomists for standard genome sequencing and annotation.</title>
        <authorList>
            <consortium name="The Broad Institute Genomics Platform"/>
            <consortium name="The Broad Institute Genome Sequencing Center for Infectious Disease"/>
            <person name="Wu L."/>
            <person name="Ma J."/>
        </authorList>
    </citation>
    <scope>NUCLEOTIDE SEQUENCE [LARGE SCALE GENOMIC DNA]</scope>
    <source>
        <strain evidence="13">JCM 14718</strain>
    </source>
</reference>
<keyword evidence="4 10" id="KW-0547">Nucleotide-binding</keyword>
<comment type="subunit">
    <text evidence="10">Homodimer.</text>
</comment>
<keyword evidence="2 10" id="KW-0808">Transferase</keyword>
<dbReference type="EMBL" id="BAAANY010000018">
    <property type="protein sequence ID" value="GAA1690546.1"/>
    <property type="molecule type" value="Genomic_DNA"/>
</dbReference>
<feature type="binding site" evidence="10">
    <location>
        <position position="249"/>
    </location>
    <ligand>
        <name>K(+)</name>
        <dbReference type="ChEBI" id="CHEBI:29103"/>
    </ligand>
</feature>
<keyword evidence="6 10" id="KW-0067">ATP-binding</keyword>
<name>A0ABP4TNI4_9ACTN</name>
<keyword evidence="9 10" id="KW-0119">Carbohydrate metabolism</keyword>
<dbReference type="PANTHER" id="PTHR10584:SF166">
    <property type="entry name" value="RIBOKINASE"/>
    <property type="match status" value="1"/>
</dbReference>
<feature type="binding site" evidence="10">
    <location>
        <begin position="223"/>
        <end position="228"/>
    </location>
    <ligand>
        <name>ATP</name>
        <dbReference type="ChEBI" id="CHEBI:30616"/>
    </ligand>
</feature>
<dbReference type="InterPro" id="IPR011611">
    <property type="entry name" value="PfkB_dom"/>
</dbReference>
<comment type="catalytic activity">
    <reaction evidence="10">
        <text>2-deoxy-D-ribose + ATP = 2-deoxy-D-ribose 5-phosphate + ADP + H(+)</text>
        <dbReference type="Rhea" id="RHEA:30871"/>
        <dbReference type="ChEBI" id="CHEBI:15378"/>
        <dbReference type="ChEBI" id="CHEBI:30616"/>
        <dbReference type="ChEBI" id="CHEBI:62877"/>
        <dbReference type="ChEBI" id="CHEBI:90761"/>
        <dbReference type="ChEBI" id="CHEBI:456216"/>
        <dbReference type="EC" id="2.7.1.229"/>
    </reaction>
</comment>
<dbReference type="RefSeq" id="WP_344312368.1">
    <property type="nucleotide sequence ID" value="NZ_BAAANY010000018.1"/>
</dbReference>